<proteinExistence type="predicted"/>
<dbReference type="AlphaFoldDB" id="A0A3N4K844"/>
<organism evidence="2 3">
    <name type="scientific">Choiromyces venosus 120613-1</name>
    <dbReference type="NCBI Taxonomy" id="1336337"/>
    <lineage>
        <taxon>Eukaryota</taxon>
        <taxon>Fungi</taxon>
        <taxon>Dikarya</taxon>
        <taxon>Ascomycota</taxon>
        <taxon>Pezizomycotina</taxon>
        <taxon>Pezizomycetes</taxon>
        <taxon>Pezizales</taxon>
        <taxon>Tuberaceae</taxon>
        <taxon>Choiromyces</taxon>
    </lineage>
</organism>
<name>A0A3N4K844_9PEZI</name>
<dbReference type="InterPro" id="IPR054722">
    <property type="entry name" value="PolX-like_BBD"/>
</dbReference>
<sequence length="138" mass="14906">MSTLDDSDCTLSALDLSSSLTVNSSPTWYLDSTYTNHITHFGNFLDNYLLLPIPQPIKVGNGATMDAIVIGTIMLPIVTTSGSYIITLSDVYCTPDFKDMSLISLGQLQECGSRYSSSPSGITFQKGDQTVHYGYSVG</sequence>
<evidence type="ECO:0000313" key="3">
    <source>
        <dbReference type="Proteomes" id="UP000276215"/>
    </source>
</evidence>
<evidence type="ECO:0000259" key="1">
    <source>
        <dbReference type="Pfam" id="PF22936"/>
    </source>
</evidence>
<evidence type="ECO:0000313" key="2">
    <source>
        <dbReference type="EMBL" id="RPB05442.1"/>
    </source>
</evidence>
<reference evidence="2 3" key="1">
    <citation type="journal article" date="2018" name="Nat. Ecol. Evol.">
        <title>Pezizomycetes genomes reveal the molecular basis of ectomycorrhizal truffle lifestyle.</title>
        <authorList>
            <person name="Murat C."/>
            <person name="Payen T."/>
            <person name="Noel B."/>
            <person name="Kuo A."/>
            <person name="Morin E."/>
            <person name="Chen J."/>
            <person name="Kohler A."/>
            <person name="Krizsan K."/>
            <person name="Balestrini R."/>
            <person name="Da Silva C."/>
            <person name="Montanini B."/>
            <person name="Hainaut M."/>
            <person name="Levati E."/>
            <person name="Barry K.W."/>
            <person name="Belfiori B."/>
            <person name="Cichocki N."/>
            <person name="Clum A."/>
            <person name="Dockter R.B."/>
            <person name="Fauchery L."/>
            <person name="Guy J."/>
            <person name="Iotti M."/>
            <person name="Le Tacon F."/>
            <person name="Lindquist E.A."/>
            <person name="Lipzen A."/>
            <person name="Malagnac F."/>
            <person name="Mello A."/>
            <person name="Molinier V."/>
            <person name="Miyauchi S."/>
            <person name="Poulain J."/>
            <person name="Riccioni C."/>
            <person name="Rubini A."/>
            <person name="Sitrit Y."/>
            <person name="Splivallo R."/>
            <person name="Traeger S."/>
            <person name="Wang M."/>
            <person name="Zifcakova L."/>
            <person name="Wipf D."/>
            <person name="Zambonelli A."/>
            <person name="Paolocci F."/>
            <person name="Nowrousian M."/>
            <person name="Ottonello S."/>
            <person name="Baldrian P."/>
            <person name="Spatafora J.W."/>
            <person name="Henrissat B."/>
            <person name="Nagy L.G."/>
            <person name="Aury J.M."/>
            <person name="Wincker P."/>
            <person name="Grigoriev I.V."/>
            <person name="Bonfante P."/>
            <person name="Martin F.M."/>
        </authorList>
    </citation>
    <scope>NUCLEOTIDE SEQUENCE [LARGE SCALE GENOMIC DNA]</scope>
    <source>
        <strain evidence="2 3">120613-1</strain>
    </source>
</reference>
<protein>
    <recommendedName>
        <fullName evidence="1">Retrovirus-related Pol polyprotein from transposon TNT 1-94-like beta-barrel domain-containing protein</fullName>
    </recommendedName>
</protein>
<dbReference type="EMBL" id="ML120353">
    <property type="protein sequence ID" value="RPB05442.1"/>
    <property type="molecule type" value="Genomic_DNA"/>
</dbReference>
<keyword evidence="3" id="KW-1185">Reference proteome</keyword>
<gene>
    <name evidence="2" type="ORF">L873DRAFT_1785641</name>
</gene>
<dbReference type="Proteomes" id="UP000276215">
    <property type="component" value="Unassembled WGS sequence"/>
</dbReference>
<dbReference type="Pfam" id="PF22936">
    <property type="entry name" value="Pol_BBD"/>
    <property type="match status" value="1"/>
</dbReference>
<feature type="domain" description="Retrovirus-related Pol polyprotein from transposon TNT 1-94-like beta-barrel" evidence="1">
    <location>
        <begin position="28"/>
        <end position="112"/>
    </location>
</feature>
<accession>A0A3N4K844</accession>